<dbReference type="EMBL" id="JAAFYZ010000116">
    <property type="protein sequence ID" value="MBS2550828.1"/>
    <property type="molecule type" value="Genomic_DNA"/>
</dbReference>
<proteinExistence type="predicted"/>
<evidence type="ECO:0000313" key="4">
    <source>
        <dbReference type="Proteomes" id="UP000730482"/>
    </source>
</evidence>
<gene>
    <name evidence="3" type="ORF">KGQ19_28545</name>
</gene>
<evidence type="ECO:0000256" key="1">
    <source>
        <dbReference type="SAM" id="MobiDB-lite"/>
    </source>
</evidence>
<dbReference type="PANTHER" id="PTHR11614">
    <property type="entry name" value="PHOSPHOLIPASE-RELATED"/>
    <property type="match status" value="1"/>
</dbReference>
<feature type="region of interest" description="Disordered" evidence="1">
    <location>
        <begin position="1"/>
        <end position="32"/>
    </location>
</feature>
<dbReference type="Pfam" id="PF12146">
    <property type="entry name" value="Hydrolase_4"/>
    <property type="match status" value="1"/>
</dbReference>
<dbReference type="Proteomes" id="UP000730482">
    <property type="component" value="Unassembled WGS sequence"/>
</dbReference>
<protein>
    <submittedName>
        <fullName evidence="3">Alpha/beta fold hydrolase</fullName>
    </submittedName>
</protein>
<dbReference type="InterPro" id="IPR012354">
    <property type="entry name" value="Esterase_lipase"/>
</dbReference>
<organism evidence="3 4">
    <name type="scientific">Catenulispora pinistramenti</name>
    <dbReference type="NCBI Taxonomy" id="2705254"/>
    <lineage>
        <taxon>Bacteria</taxon>
        <taxon>Bacillati</taxon>
        <taxon>Actinomycetota</taxon>
        <taxon>Actinomycetes</taxon>
        <taxon>Catenulisporales</taxon>
        <taxon>Catenulisporaceae</taxon>
        <taxon>Catenulispora</taxon>
    </lineage>
</organism>
<evidence type="ECO:0000313" key="3">
    <source>
        <dbReference type="EMBL" id="MBS2550828.1"/>
    </source>
</evidence>
<dbReference type="Gene3D" id="3.40.50.1820">
    <property type="entry name" value="alpha/beta hydrolase"/>
    <property type="match status" value="1"/>
</dbReference>
<dbReference type="GO" id="GO:0016787">
    <property type="term" value="F:hydrolase activity"/>
    <property type="evidence" value="ECO:0007669"/>
    <property type="project" value="UniProtKB-KW"/>
</dbReference>
<dbReference type="InterPro" id="IPR051044">
    <property type="entry name" value="MAG_DAG_Lipase"/>
</dbReference>
<feature type="domain" description="Serine aminopeptidase S33" evidence="2">
    <location>
        <begin position="36"/>
        <end position="250"/>
    </location>
</feature>
<dbReference type="SUPFAM" id="SSF53474">
    <property type="entry name" value="alpha/beta-Hydrolases"/>
    <property type="match status" value="1"/>
</dbReference>
<comment type="caution">
    <text evidence="3">The sequence shown here is derived from an EMBL/GenBank/DDBJ whole genome shotgun (WGS) entry which is preliminary data.</text>
</comment>
<dbReference type="InterPro" id="IPR029058">
    <property type="entry name" value="AB_hydrolase_fold"/>
</dbReference>
<keyword evidence="3" id="KW-0378">Hydrolase</keyword>
<accession>A0ABS5KXP4</accession>
<dbReference type="InterPro" id="IPR022742">
    <property type="entry name" value="Hydrolase_4"/>
</dbReference>
<sequence length="272" mass="28968">MTAPVLPGAEPFSHDVPADPAADQATSATADTPATPRVGVLLCHGFTGSPQSMRPWAEHLVAAGFGVRLPRLPGHGTDWHDMQVTTWADWYAEVDRAFHELQAGYDAVFVMGLSMGGTLALRLAERHGADIAGLVLVNASVKPDKAVIKLVPVLKHLVPSVPGIGNAINKKGVSELAYDRVPLRALDSFAGGWRTVQTDLPKVTQPTLLFRSGKDPVVHPSNSALILSRISSTDVTEQVLEKSSHVATLDHDADQIYAGSVEFVRRVAGLGN</sequence>
<name>A0ABS5KXP4_9ACTN</name>
<dbReference type="PIRSF" id="PIRSF017388">
    <property type="entry name" value="Esterase_lipase"/>
    <property type="match status" value="1"/>
</dbReference>
<reference evidence="3 4" key="1">
    <citation type="submission" date="2020-02" db="EMBL/GenBank/DDBJ databases">
        <title>Acidophilic actinobacteria isolated from forest soil.</title>
        <authorList>
            <person name="Golinska P."/>
        </authorList>
    </citation>
    <scope>NUCLEOTIDE SEQUENCE [LARGE SCALE GENOMIC DNA]</scope>
    <source>
        <strain evidence="3 4">NL8</strain>
    </source>
</reference>
<feature type="compositionally biased region" description="Low complexity" evidence="1">
    <location>
        <begin position="18"/>
        <end position="32"/>
    </location>
</feature>
<evidence type="ECO:0000259" key="2">
    <source>
        <dbReference type="Pfam" id="PF12146"/>
    </source>
</evidence>
<keyword evidence="4" id="KW-1185">Reference proteome</keyword>
<dbReference type="RefSeq" id="WP_212014434.1">
    <property type="nucleotide sequence ID" value="NZ_JAAFYZ010000116.1"/>
</dbReference>